<proteinExistence type="predicted"/>
<reference evidence="1 2" key="1">
    <citation type="submission" date="2020-07" db="EMBL/GenBank/DDBJ databases">
        <authorList>
            <person name="Feng X."/>
        </authorList>
    </citation>
    <scope>NUCLEOTIDE SEQUENCE [LARGE SCALE GENOMIC DNA]</scope>
    <source>
        <strain evidence="1 2">JCM31066</strain>
    </source>
</reference>
<name>A0A842H9M4_9BACT</name>
<dbReference type="AlphaFoldDB" id="A0A842H9M4"/>
<evidence type="ECO:0000313" key="1">
    <source>
        <dbReference type="EMBL" id="MBC2592808.1"/>
    </source>
</evidence>
<evidence type="ECO:0000313" key="2">
    <source>
        <dbReference type="Proteomes" id="UP000546464"/>
    </source>
</evidence>
<dbReference type="Proteomes" id="UP000546464">
    <property type="component" value="Unassembled WGS sequence"/>
</dbReference>
<gene>
    <name evidence="1" type="ORF">H5P28_00895</name>
</gene>
<dbReference type="EMBL" id="JACHVB010000011">
    <property type="protein sequence ID" value="MBC2592808.1"/>
    <property type="molecule type" value="Genomic_DNA"/>
</dbReference>
<dbReference type="RefSeq" id="WP_185673823.1">
    <property type="nucleotide sequence ID" value="NZ_JACHVB010000011.1"/>
</dbReference>
<accession>A0A842H9M4</accession>
<organism evidence="1 2">
    <name type="scientific">Ruficoccus amylovorans</name>
    <dbReference type="NCBI Taxonomy" id="1804625"/>
    <lineage>
        <taxon>Bacteria</taxon>
        <taxon>Pseudomonadati</taxon>
        <taxon>Verrucomicrobiota</taxon>
        <taxon>Opitutia</taxon>
        <taxon>Puniceicoccales</taxon>
        <taxon>Cerasicoccaceae</taxon>
        <taxon>Ruficoccus</taxon>
    </lineage>
</organism>
<keyword evidence="2" id="KW-1185">Reference proteome</keyword>
<comment type="caution">
    <text evidence="1">The sequence shown here is derived from an EMBL/GenBank/DDBJ whole genome shotgun (WGS) entry which is preliminary data.</text>
</comment>
<protein>
    <submittedName>
        <fullName evidence="1">Uncharacterized protein</fullName>
    </submittedName>
</protein>
<sequence length="92" mass="10520">MNDSRSTFTPLCARKPTTWDECPRHRHSEMPEWQRKLIGKLPMIGTDAASPMEAFLGDNPPLECFVVITGGRCFYVNSEGYNYARYAFRIDG</sequence>